<dbReference type="GO" id="GO:0051301">
    <property type="term" value="P:cell division"/>
    <property type="evidence" value="ECO:0007669"/>
    <property type="project" value="UniProtKB-KW"/>
</dbReference>
<dbReference type="EMBL" id="JAINUG010000045">
    <property type="protein sequence ID" value="KAJ8406084.1"/>
    <property type="molecule type" value="Genomic_DNA"/>
</dbReference>
<reference evidence="15" key="1">
    <citation type="journal article" date="2023" name="Science">
        <title>Genome structures resolve the early diversification of teleost fishes.</title>
        <authorList>
            <person name="Parey E."/>
            <person name="Louis A."/>
            <person name="Montfort J."/>
            <person name="Bouchez O."/>
            <person name="Roques C."/>
            <person name="Iampietro C."/>
            <person name="Lluch J."/>
            <person name="Castinel A."/>
            <person name="Donnadieu C."/>
            <person name="Desvignes T."/>
            <person name="Floi Bucao C."/>
            <person name="Jouanno E."/>
            <person name="Wen M."/>
            <person name="Mejri S."/>
            <person name="Dirks R."/>
            <person name="Jansen H."/>
            <person name="Henkel C."/>
            <person name="Chen W.J."/>
            <person name="Zahm M."/>
            <person name="Cabau C."/>
            <person name="Klopp C."/>
            <person name="Thompson A.W."/>
            <person name="Robinson-Rechavi M."/>
            <person name="Braasch I."/>
            <person name="Lecointre G."/>
            <person name="Bobe J."/>
            <person name="Postlethwait J.H."/>
            <person name="Berthelot C."/>
            <person name="Roest Crollius H."/>
            <person name="Guiguen Y."/>
        </authorList>
    </citation>
    <scope>NUCLEOTIDE SEQUENCE</scope>
    <source>
        <strain evidence="15">NC1722</strain>
    </source>
</reference>
<evidence type="ECO:0000313" key="15">
    <source>
        <dbReference type="EMBL" id="KAJ8406084.1"/>
    </source>
</evidence>
<evidence type="ECO:0000256" key="7">
    <source>
        <dbReference type="ARBA" id="ARBA00022776"/>
    </source>
</evidence>
<proteinExistence type="inferred from homology"/>
<comment type="caution">
    <text evidence="15">The sequence shown here is derived from an EMBL/GenBank/DDBJ whole genome shotgun (WGS) entry which is preliminary data.</text>
</comment>
<keyword evidence="8" id="KW-0159">Chromosome partition</keyword>
<evidence type="ECO:0000256" key="3">
    <source>
        <dbReference type="ARBA" id="ARBA00009264"/>
    </source>
</evidence>
<keyword evidence="10" id="KW-0729">SH3-binding</keyword>
<feature type="region of interest" description="Disordered" evidence="14">
    <location>
        <begin position="117"/>
        <end position="141"/>
    </location>
</feature>
<dbReference type="PANTHER" id="PTHR10418">
    <property type="entry name" value="SECURIN-3"/>
    <property type="match status" value="1"/>
</dbReference>
<dbReference type="GO" id="GO:0005634">
    <property type="term" value="C:nucleus"/>
    <property type="evidence" value="ECO:0007669"/>
    <property type="project" value="UniProtKB-SubCell"/>
</dbReference>
<keyword evidence="6" id="KW-0677">Repeat</keyword>
<keyword evidence="16" id="KW-1185">Reference proteome</keyword>
<evidence type="ECO:0000313" key="16">
    <source>
        <dbReference type="Proteomes" id="UP001221898"/>
    </source>
</evidence>
<evidence type="ECO:0000256" key="14">
    <source>
        <dbReference type="SAM" id="MobiDB-lite"/>
    </source>
</evidence>
<comment type="subcellular location">
    <subcellularLocation>
        <location evidence="2">Cytoplasm</location>
    </subcellularLocation>
    <subcellularLocation>
        <location evidence="1">Nucleus</location>
    </subcellularLocation>
</comment>
<keyword evidence="7" id="KW-0498">Mitosis</keyword>
<evidence type="ECO:0000256" key="12">
    <source>
        <dbReference type="ARBA" id="ARBA00023306"/>
    </source>
</evidence>
<keyword evidence="11" id="KW-0539">Nucleus</keyword>
<gene>
    <name evidence="15" type="ORF">AAFF_G00309720</name>
</gene>
<evidence type="ECO:0000256" key="13">
    <source>
        <dbReference type="ARBA" id="ARBA00039185"/>
    </source>
</evidence>
<dbReference type="GO" id="GO:0005737">
    <property type="term" value="C:cytoplasm"/>
    <property type="evidence" value="ECO:0007669"/>
    <property type="project" value="UniProtKB-SubCell"/>
</dbReference>
<evidence type="ECO:0000256" key="10">
    <source>
        <dbReference type="ARBA" id="ARBA00023036"/>
    </source>
</evidence>
<evidence type="ECO:0000256" key="11">
    <source>
        <dbReference type="ARBA" id="ARBA00023242"/>
    </source>
</evidence>
<evidence type="ECO:0000256" key="5">
    <source>
        <dbReference type="ARBA" id="ARBA00022618"/>
    </source>
</evidence>
<evidence type="ECO:0000256" key="9">
    <source>
        <dbReference type="ARBA" id="ARBA00022843"/>
    </source>
</evidence>
<keyword evidence="9" id="KW-0832">Ubl conjugation</keyword>
<keyword evidence="4" id="KW-0963">Cytoplasm</keyword>
<evidence type="ECO:0000256" key="6">
    <source>
        <dbReference type="ARBA" id="ARBA00022737"/>
    </source>
</evidence>
<dbReference type="Proteomes" id="UP001221898">
    <property type="component" value="Unassembled WGS sequence"/>
</dbReference>
<evidence type="ECO:0000256" key="4">
    <source>
        <dbReference type="ARBA" id="ARBA00022490"/>
    </source>
</evidence>
<dbReference type="GO" id="GO:0051276">
    <property type="term" value="P:chromosome organization"/>
    <property type="evidence" value="ECO:0007669"/>
    <property type="project" value="InterPro"/>
</dbReference>
<accession>A0AAD7SP02</accession>
<protein>
    <recommendedName>
        <fullName evidence="13">Securin</fullName>
    </recommendedName>
</protein>
<sequence length="235" mass="26433">MFKTSGHNPKLKYFIRTLRVDTSRQFTKQQEVVNVIPRLLSGKMATMIYIDQENGALRTPAPSKQLGRGRLYSAPGSILADSCLKTPMTEKPRLGALQQSARRALGNVNKLLPGSSVSLTGQNKSKIPTMSKQKVDTKTPNQEEVYPEIENLTTYDPREFETYEVPEEVRLSHLSLAGLAIFSLPIVPEEEFEMLDTSLQLSPLKMPREDFSAELDYFLQTIDELTVDLPPAPEY</sequence>
<dbReference type="PANTHER" id="PTHR10418:SF2">
    <property type="entry name" value="SECURIN"/>
    <property type="match status" value="1"/>
</dbReference>
<dbReference type="GO" id="GO:0017124">
    <property type="term" value="F:SH3 domain binding"/>
    <property type="evidence" value="ECO:0007669"/>
    <property type="project" value="UniProtKB-KW"/>
</dbReference>
<name>A0AAD7SP02_9TELE</name>
<evidence type="ECO:0000256" key="8">
    <source>
        <dbReference type="ARBA" id="ARBA00022829"/>
    </source>
</evidence>
<dbReference type="InterPro" id="IPR006940">
    <property type="entry name" value="Securin_separation_inhibitor"/>
</dbReference>
<dbReference type="GO" id="GO:0045143">
    <property type="term" value="P:homologous chromosome segregation"/>
    <property type="evidence" value="ECO:0007669"/>
    <property type="project" value="TreeGrafter"/>
</dbReference>
<evidence type="ECO:0000256" key="1">
    <source>
        <dbReference type="ARBA" id="ARBA00004123"/>
    </source>
</evidence>
<evidence type="ECO:0000256" key="2">
    <source>
        <dbReference type="ARBA" id="ARBA00004496"/>
    </source>
</evidence>
<comment type="similarity">
    <text evidence="3">Belongs to the securin family.</text>
</comment>
<keyword evidence="5" id="KW-0132">Cell division</keyword>
<dbReference type="AlphaFoldDB" id="A0AAD7SP02"/>
<organism evidence="15 16">
    <name type="scientific">Aldrovandia affinis</name>
    <dbReference type="NCBI Taxonomy" id="143900"/>
    <lineage>
        <taxon>Eukaryota</taxon>
        <taxon>Metazoa</taxon>
        <taxon>Chordata</taxon>
        <taxon>Craniata</taxon>
        <taxon>Vertebrata</taxon>
        <taxon>Euteleostomi</taxon>
        <taxon>Actinopterygii</taxon>
        <taxon>Neopterygii</taxon>
        <taxon>Teleostei</taxon>
        <taxon>Notacanthiformes</taxon>
        <taxon>Halosauridae</taxon>
        <taxon>Aldrovandia</taxon>
    </lineage>
</organism>
<keyword evidence="12" id="KW-0131">Cell cycle</keyword>